<evidence type="ECO:0000313" key="11">
    <source>
        <dbReference type="Proteomes" id="UP000243589"/>
    </source>
</evidence>
<feature type="transmembrane region" description="Helical" evidence="8">
    <location>
        <begin position="324"/>
        <end position="343"/>
    </location>
</feature>
<keyword evidence="11" id="KW-1185">Reference proteome</keyword>
<dbReference type="Proteomes" id="UP000243589">
    <property type="component" value="Unassembled WGS sequence"/>
</dbReference>
<evidence type="ECO:0000256" key="8">
    <source>
        <dbReference type="SAM" id="Phobius"/>
    </source>
</evidence>
<evidence type="ECO:0000256" key="3">
    <source>
        <dbReference type="ARBA" id="ARBA00022475"/>
    </source>
</evidence>
<evidence type="ECO:0000256" key="4">
    <source>
        <dbReference type="ARBA" id="ARBA00022692"/>
    </source>
</evidence>
<evidence type="ECO:0000259" key="9">
    <source>
        <dbReference type="PROSITE" id="PS50850"/>
    </source>
</evidence>
<organism evidence="10 11">
    <name type="scientific">Brevibacterium ravenspurgense</name>
    <dbReference type="NCBI Taxonomy" id="479117"/>
    <lineage>
        <taxon>Bacteria</taxon>
        <taxon>Bacillati</taxon>
        <taxon>Actinomycetota</taxon>
        <taxon>Actinomycetes</taxon>
        <taxon>Micrococcales</taxon>
        <taxon>Brevibacteriaceae</taxon>
        <taxon>Brevibacterium</taxon>
    </lineage>
</organism>
<feature type="transmembrane region" description="Helical" evidence="8">
    <location>
        <begin position="69"/>
        <end position="92"/>
    </location>
</feature>
<keyword evidence="5 8" id="KW-1133">Transmembrane helix</keyword>
<dbReference type="PATRIC" id="fig|479117.4.peg.895"/>
<feature type="region of interest" description="Disordered" evidence="7">
    <location>
        <begin position="1"/>
        <end position="23"/>
    </location>
</feature>
<dbReference type="PANTHER" id="PTHR43045:SF1">
    <property type="entry name" value="SHIKIMATE TRANSPORTER"/>
    <property type="match status" value="1"/>
</dbReference>
<evidence type="ECO:0000256" key="7">
    <source>
        <dbReference type="SAM" id="MobiDB-lite"/>
    </source>
</evidence>
<dbReference type="InterPro" id="IPR020846">
    <property type="entry name" value="MFS_dom"/>
</dbReference>
<feature type="transmembrane region" description="Helical" evidence="8">
    <location>
        <begin position="180"/>
        <end position="198"/>
    </location>
</feature>
<dbReference type="Gene3D" id="1.20.1250.20">
    <property type="entry name" value="MFS general substrate transporter like domains"/>
    <property type="match status" value="2"/>
</dbReference>
<feature type="compositionally biased region" description="Polar residues" evidence="7">
    <location>
        <begin position="1"/>
        <end position="22"/>
    </location>
</feature>
<protein>
    <submittedName>
        <fullName evidence="10">Inner membrane metabolite transport protein YhjE</fullName>
    </submittedName>
</protein>
<evidence type="ECO:0000256" key="2">
    <source>
        <dbReference type="ARBA" id="ARBA00022448"/>
    </source>
</evidence>
<sequence>MSTTQPSGGNMRTAAISSMTPEQQERTARRAATAALVGTAMEWYDFFLFSTAAAIVFNIHFFASDDKVTALLASFGTMAVGFIARPIGGIIFGHLADKAGRKLVLIVTVTGIGLATGLIGILPTFATIGVWAPTLLIVLRIVQGLAVGGEWGSAVTAAVESAPPEKRARYAVMPQVGSPIGTILSSGAFFVIGVLLPPESFEAWGWRIPFIAAIPLLLVALFIRQHLDETPEFQKLIAEGEKESVPFFKLLKEAPLGIIVGFMTTLLGVAGFFVVTTFAVSYGKNFLGLPANLMLAATMIGAVLQIIVMIFYGRVGEKIGSARASMIGGLLTMAFAFPMFWLVETKISVLVICGVAAGITSVSLSYAVNGSVITALFKPEYRTSGVSLCSNLAAIVAGFMPMLATLFLGMVDGAWWPAPLMLMTLAAITALGSVLAPKVSLQIEGYRH</sequence>
<comment type="caution">
    <text evidence="10">The sequence shown here is derived from an EMBL/GenBank/DDBJ whole genome shotgun (WGS) entry which is preliminary data.</text>
</comment>
<feature type="transmembrane region" description="Helical" evidence="8">
    <location>
        <begin position="349"/>
        <end position="376"/>
    </location>
</feature>
<feature type="transmembrane region" description="Helical" evidence="8">
    <location>
        <begin position="414"/>
        <end position="436"/>
    </location>
</feature>
<keyword evidence="2" id="KW-0813">Transport</keyword>
<dbReference type="Pfam" id="PF07690">
    <property type="entry name" value="MFS_1"/>
    <property type="match status" value="1"/>
</dbReference>
<keyword evidence="4 8" id="KW-0812">Transmembrane</keyword>
<dbReference type="EMBL" id="LQQC01000009">
    <property type="protein sequence ID" value="KXZ58711.1"/>
    <property type="molecule type" value="Genomic_DNA"/>
</dbReference>
<feature type="transmembrane region" description="Helical" evidence="8">
    <location>
        <begin position="43"/>
        <end position="63"/>
    </location>
</feature>
<reference evidence="10 11" key="1">
    <citation type="submission" date="2016-01" db="EMBL/GenBank/DDBJ databases">
        <title>Use of Whole Genome Sequencing to ascertain that Brevibacterium massiliense (Roux, Raoult 2009) is a later heterotypic synonym of Brevibacterium ravenspurgense (Mages 2008).</title>
        <authorList>
            <person name="Bernier A.-M."/>
            <person name="Burdz T."/>
            <person name="Huynh C."/>
            <person name="Pachecho A.L."/>
            <person name="Wiebe D."/>
            <person name="Bonner C."/>
            <person name="Bernard K."/>
        </authorList>
    </citation>
    <scope>NUCLEOTIDE SEQUENCE [LARGE SCALE GENOMIC DNA]</scope>
    <source>
        <strain evidence="10 11">CCUG56047</strain>
    </source>
</reference>
<accession>A0A150H9K7</accession>
<dbReference type="GO" id="GO:0005886">
    <property type="term" value="C:plasma membrane"/>
    <property type="evidence" value="ECO:0007669"/>
    <property type="project" value="UniProtKB-SubCell"/>
</dbReference>
<dbReference type="PANTHER" id="PTHR43045">
    <property type="entry name" value="SHIKIMATE TRANSPORTER"/>
    <property type="match status" value="1"/>
</dbReference>
<evidence type="ECO:0000256" key="1">
    <source>
        <dbReference type="ARBA" id="ARBA00004651"/>
    </source>
</evidence>
<feature type="domain" description="Major facilitator superfamily (MFS) profile" evidence="9">
    <location>
        <begin position="31"/>
        <end position="444"/>
    </location>
</feature>
<gene>
    <name evidence="10" type="primary">yhjE_3</name>
    <name evidence="10" type="ORF">Bravens_00892</name>
</gene>
<comment type="subcellular location">
    <subcellularLocation>
        <location evidence="1">Cell membrane</location>
        <topology evidence="1">Multi-pass membrane protein</topology>
    </subcellularLocation>
</comment>
<feature type="transmembrane region" description="Helical" evidence="8">
    <location>
        <begin position="104"/>
        <end position="131"/>
    </location>
</feature>
<evidence type="ECO:0000313" key="10">
    <source>
        <dbReference type="EMBL" id="KXZ58711.1"/>
    </source>
</evidence>
<feature type="transmembrane region" description="Helical" evidence="8">
    <location>
        <begin position="293"/>
        <end position="312"/>
    </location>
</feature>
<feature type="transmembrane region" description="Helical" evidence="8">
    <location>
        <begin position="388"/>
        <end position="408"/>
    </location>
</feature>
<dbReference type="GO" id="GO:0022857">
    <property type="term" value="F:transmembrane transporter activity"/>
    <property type="evidence" value="ECO:0007669"/>
    <property type="project" value="InterPro"/>
</dbReference>
<dbReference type="InterPro" id="IPR036259">
    <property type="entry name" value="MFS_trans_sf"/>
</dbReference>
<evidence type="ECO:0000256" key="5">
    <source>
        <dbReference type="ARBA" id="ARBA00022989"/>
    </source>
</evidence>
<evidence type="ECO:0000256" key="6">
    <source>
        <dbReference type="ARBA" id="ARBA00023136"/>
    </source>
</evidence>
<dbReference type="PROSITE" id="PS50850">
    <property type="entry name" value="MFS"/>
    <property type="match status" value="1"/>
</dbReference>
<feature type="transmembrane region" description="Helical" evidence="8">
    <location>
        <begin position="256"/>
        <end position="281"/>
    </location>
</feature>
<feature type="transmembrane region" description="Helical" evidence="8">
    <location>
        <begin position="204"/>
        <end position="223"/>
    </location>
</feature>
<keyword evidence="3" id="KW-1003">Cell membrane</keyword>
<keyword evidence="6 8" id="KW-0472">Membrane</keyword>
<proteinExistence type="predicted"/>
<dbReference type="InterPro" id="IPR011701">
    <property type="entry name" value="MFS"/>
</dbReference>
<dbReference type="CDD" id="cd17369">
    <property type="entry name" value="MFS_ShiA_like"/>
    <property type="match status" value="1"/>
</dbReference>
<dbReference type="SUPFAM" id="SSF103473">
    <property type="entry name" value="MFS general substrate transporter"/>
    <property type="match status" value="1"/>
</dbReference>
<name>A0A150H9K7_9MICO</name>
<dbReference type="AlphaFoldDB" id="A0A150H9K7"/>